<gene>
    <name evidence="2" type="ORF">EDC38_2557</name>
</gene>
<dbReference type="OrthoDB" id="6356376at2"/>
<name>A0A3N1NQ70_9GAMM</name>
<dbReference type="RefSeq" id="WP_123638977.1">
    <property type="nucleotide sequence ID" value="NZ_RJUK01000002.1"/>
</dbReference>
<proteinExistence type="predicted"/>
<evidence type="ECO:0000313" key="2">
    <source>
        <dbReference type="EMBL" id="ROQ18335.1"/>
    </source>
</evidence>
<dbReference type="Proteomes" id="UP000273643">
    <property type="component" value="Unassembled WGS sequence"/>
</dbReference>
<evidence type="ECO:0000313" key="3">
    <source>
        <dbReference type="Proteomes" id="UP000273643"/>
    </source>
</evidence>
<feature type="region of interest" description="Disordered" evidence="1">
    <location>
        <begin position="274"/>
        <end position="295"/>
    </location>
</feature>
<organism evidence="2 3">
    <name type="scientific">Marinimicrobium koreense</name>
    <dbReference type="NCBI Taxonomy" id="306545"/>
    <lineage>
        <taxon>Bacteria</taxon>
        <taxon>Pseudomonadati</taxon>
        <taxon>Pseudomonadota</taxon>
        <taxon>Gammaproteobacteria</taxon>
        <taxon>Cellvibrionales</taxon>
        <taxon>Cellvibrionaceae</taxon>
        <taxon>Marinimicrobium</taxon>
    </lineage>
</organism>
<keyword evidence="3" id="KW-1185">Reference proteome</keyword>
<dbReference type="InterPro" id="IPR045445">
    <property type="entry name" value="DUF6502"/>
</dbReference>
<accession>A0A3N1NQ70</accession>
<dbReference type="Pfam" id="PF20112">
    <property type="entry name" value="DUF6502"/>
    <property type="match status" value="1"/>
</dbReference>
<sequence length="295" mass="33165">MSDRTQKALIRALYRMLRPMVRLLLRHGVSYRLFADIARHVYVDTAREDFAIPGRKQSLSRMAVLTGINRKDIAKLQERSHPLSDAPAEQPTPAARVITGWLNDVRFHTPAGEPAMLPVEREDAGPSFTALVREYSRDVPVRALLDELERIEAVRRTGEGVSLLARGYIPLEDMQENIRIFGTAAADLMATMDHNIAKQAPGPFIQRTVSYVNIPEELLERIRERSAREGQAFLLQVNDWLAECDRDQSPELAGSGQVRAGIGLYYFEQRNDERSFPGTGVISGQENATPREDDA</sequence>
<protein>
    <submittedName>
        <fullName evidence="2">Uncharacterized protein</fullName>
    </submittedName>
</protein>
<evidence type="ECO:0000256" key="1">
    <source>
        <dbReference type="SAM" id="MobiDB-lite"/>
    </source>
</evidence>
<comment type="caution">
    <text evidence="2">The sequence shown here is derived from an EMBL/GenBank/DDBJ whole genome shotgun (WGS) entry which is preliminary data.</text>
</comment>
<dbReference type="AlphaFoldDB" id="A0A3N1NQ70"/>
<dbReference type="EMBL" id="RJUK01000002">
    <property type="protein sequence ID" value="ROQ18335.1"/>
    <property type="molecule type" value="Genomic_DNA"/>
</dbReference>
<reference evidence="2 3" key="1">
    <citation type="submission" date="2018-11" db="EMBL/GenBank/DDBJ databases">
        <title>Genomic Encyclopedia of Type Strains, Phase IV (KMG-IV): sequencing the most valuable type-strain genomes for metagenomic binning, comparative biology and taxonomic classification.</title>
        <authorList>
            <person name="Goeker M."/>
        </authorList>
    </citation>
    <scope>NUCLEOTIDE SEQUENCE [LARGE SCALE GENOMIC DNA]</scope>
    <source>
        <strain evidence="2 3">DSM 16974</strain>
    </source>
</reference>